<dbReference type="RefSeq" id="WP_166152311.1">
    <property type="nucleotide sequence ID" value="NZ_JAAOIW010000007.1"/>
</dbReference>
<proteinExistence type="predicted"/>
<name>A0ABX0JE84_9BACL</name>
<evidence type="ECO:0000313" key="3">
    <source>
        <dbReference type="Proteomes" id="UP001165962"/>
    </source>
</evidence>
<keyword evidence="3" id="KW-1185">Reference proteome</keyword>
<gene>
    <name evidence="2" type="ORF">G9U52_19420</name>
</gene>
<protein>
    <submittedName>
        <fullName evidence="2">Alpha-E domain-containing protein</fullName>
    </submittedName>
</protein>
<dbReference type="PANTHER" id="PTHR34595:SF7">
    <property type="entry name" value="SLL1039 PROTEIN"/>
    <property type="match status" value="1"/>
</dbReference>
<dbReference type="InterPro" id="IPR007296">
    <property type="entry name" value="DUF403"/>
</dbReference>
<accession>A0ABX0JE84</accession>
<dbReference type="EMBL" id="JAAOIW010000007">
    <property type="protein sequence ID" value="NHN32010.1"/>
    <property type="molecule type" value="Genomic_DNA"/>
</dbReference>
<dbReference type="PANTHER" id="PTHR34595">
    <property type="entry name" value="BLR5612 PROTEIN"/>
    <property type="match status" value="1"/>
</dbReference>
<dbReference type="Proteomes" id="UP001165962">
    <property type="component" value="Unassembled WGS sequence"/>
</dbReference>
<dbReference type="Pfam" id="PF04168">
    <property type="entry name" value="Alpha-E"/>
    <property type="match status" value="1"/>
</dbReference>
<evidence type="ECO:0000259" key="1">
    <source>
        <dbReference type="Pfam" id="PF04168"/>
    </source>
</evidence>
<sequence length="317" mass="36503">MLNRNAEALFWVGRYVERAENHSRLIDVHYHIQQTADFQDEEHKWARLVDALGARDAYKQQFEAFTEKDVLSFITLDRGYANSLFSCVSKARNNLRTLREKLPSEMWDVLNSFYLWLGEKQVDDIMKESPHVFYRQIKERMATFQGVEHSVMLRQNEWHFVESGRLLERTENTVRILQSVTGTLTEAEAVPYPGMLAVLKSVSGYQAFRRFYADGMSEQHIMEFMIISESFPRSILFSFTELEKHLKGIQLDASGQHLPHEKAIRQAGKMKAELACLDSEDFTPEQVTNILDKLTSSCLGLGATMAVAFFQIEEASA</sequence>
<organism evidence="2 3">
    <name type="scientific">Paenibacillus agricola</name>
    <dbReference type="NCBI Taxonomy" id="2716264"/>
    <lineage>
        <taxon>Bacteria</taxon>
        <taxon>Bacillati</taxon>
        <taxon>Bacillota</taxon>
        <taxon>Bacilli</taxon>
        <taxon>Bacillales</taxon>
        <taxon>Paenibacillaceae</taxon>
        <taxon>Paenibacillus</taxon>
    </lineage>
</organism>
<reference evidence="2" key="1">
    <citation type="submission" date="2020-03" db="EMBL/GenBank/DDBJ databases">
        <title>Draft sequencing of Paenibacilllus sp. S3N08.</title>
        <authorList>
            <person name="Kim D.-U."/>
        </authorList>
    </citation>
    <scope>NUCLEOTIDE SEQUENCE</scope>
    <source>
        <strain evidence="2">S3N08</strain>
    </source>
</reference>
<evidence type="ECO:0000313" key="2">
    <source>
        <dbReference type="EMBL" id="NHN32010.1"/>
    </source>
</evidence>
<comment type="caution">
    <text evidence="2">The sequence shown here is derived from an EMBL/GenBank/DDBJ whole genome shotgun (WGS) entry which is preliminary data.</text>
</comment>
<dbReference type="InterPro" id="IPR051680">
    <property type="entry name" value="ATP-dep_Glu-Cys_Ligase-2"/>
</dbReference>
<feature type="domain" description="DUF403" evidence="1">
    <location>
        <begin position="1"/>
        <end position="310"/>
    </location>
</feature>